<evidence type="ECO:0000313" key="2">
    <source>
        <dbReference type="EMBL" id="KAF7721009.1"/>
    </source>
</evidence>
<gene>
    <name evidence="2" type="ORF">EC973_005559</name>
</gene>
<dbReference type="OrthoDB" id="5573882at2759"/>
<accession>A0A8H7BP41</accession>
<proteinExistence type="predicted"/>
<reference evidence="2" key="1">
    <citation type="submission" date="2020-01" db="EMBL/GenBank/DDBJ databases">
        <title>Genome Sequencing of Three Apophysomyces-Like Fungal Strains Confirms a Novel Fungal Genus in the Mucoromycota with divergent Burkholderia-like Endosymbiotic Bacteria.</title>
        <authorList>
            <person name="Stajich J.E."/>
            <person name="Macias A.M."/>
            <person name="Carter-House D."/>
            <person name="Lovett B."/>
            <person name="Kasson L.R."/>
            <person name="Berry K."/>
            <person name="Grigoriev I."/>
            <person name="Chang Y."/>
            <person name="Spatafora J."/>
            <person name="Kasson M.T."/>
        </authorList>
    </citation>
    <scope>NUCLEOTIDE SEQUENCE</scope>
    <source>
        <strain evidence="2">NRRL A-21654</strain>
    </source>
</reference>
<organism evidence="2 3">
    <name type="scientific">Apophysomyces ossiformis</name>
    <dbReference type="NCBI Taxonomy" id="679940"/>
    <lineage>
        <taxon>Eukaryota</taxon>
        <taxon>Fungi</taxon>
        <taxon>Fungi incertae sedis</taxon>
        <taxon>Mucoromycota</taxon>
        <taxon>Mucoromycotina</taxon>
        <taxon>Mucoromycetes</taxon>
        <taxon>Mucorales</taxon>
        <taxon>Mucorineae</taxon>
        <taxon>Mucoraceae</taxon>
        <taxon>Apophysomyces</taxon>
    </lineage>
</organism>
<evidence type="ECO:0000313" key="3">
    <source>
        <dbReference type="Proteomes" id="UP000605846"/>
    </source>
</evidence>
<sequence length="330" mass="36398">MSITPIPPSSCKVKSREPHRRTTKEVSSRALSSSYGSVPKRRKRTKSDHSVVVVAPYPFFATHTTDTSSPSSSILSSLFNLFSSSTPSKSPLFPVGFMPRSPQESSVSTCPLDVFAPSTPITIGETEDACSCMSTNSSNSSNHSNAAGPCDEIAISNHINNTTTESTIALSDILCEHYVQQTVMMMDDSERTGDADEGVLIDVPLATFRTFEATPSPEEDEQSFLWQSPDRDWTLVDKVQGEEPKKTAPATTMNTRLRPPSKQYIPICAESPVHVRDKRSNAAHLRMLVAEVNMMRAQKIVGPLRPRSYLNKRPDRFVPHRPSRLCIVEA</sequence>
<keyword evidence="3" id="KW-1185">Reference proteome</keyword>
<name>A0A8H7BP41_9FUNG</name>
<dbReference type="EMBL" id="JABAYA010000319">
    <property type="protein sequence ID" value="KAF7721009.1"/>
    <property type="molecule type" value="Genomic_DNA"/>
</dbReference>
<dbReference type="AlphaFoldDB" id="A0A8H7BP41"/>
<evidence type="ECO:0000256" key="1">
    <source>
        <dbReference type="SAM" id="MobiDB-lite"/>
    </source>
</evidence>
<protein>
    <submittedName>
        <fullName evidence="2">Uncharacterized protein</fullName>
    </submittedName>
</protein>
<feature type="region of interest" description="Disordered" evidence="1">
    <location>
        <begin position="1"/>
        <end position="47"/>
    </location>
</feature>
<dbReference type="Proteomes" id="UP000605846">
    <property type="component" value="Unassembled WGS sequence"/>
</dbReference>
<comment type="caution">
    <text evidence="2">The sequence shown here is derived from an EMBL/GenBank/DDBJ whole genome shotgun (WGS) entry which is preliminary data.</text>
</comment>